<dbReference type="Gene3D" id="1.10.1200.10">
    <property type="entry name" value="ACP-like"/>
    <property type="match status" value="1"/>
</dbReference>
<dbReference type="PROSITE" id="PS50075">
    <property type="entry name" value="CARRIER"/>
    <property type="match status" value="1"/>
</dbReference>
<organism evidence="2 3">
    <name type="scientific">Rheinheimera maricola</name>
    <dbReference type="NCBI Taxonomy" id="2793282"/>
    <lineage>
        <taxon>Bacteria</taxon>
        <taxon>Pseudomonadati</taxon>
        <taxon>Pseudomonadota</taxon>
        <taxon>Gammaproteobacteria</taxon>
        <taxon>Chromatiales</taxon>
        <taxon>Chromatiaceae</taxon>
        <taxon>Rheinheimera</taxon>
    </lineage>
</organism>
<dbReference type="RefSeq" id="WP_084153414.1">
    <property type="nucleotide sequence ID" value="NZ_JAERPS020000006.1"/>
</dbReference>
<sequence length="90" mass="10026">MSSFENKSVVHPELLQKLITVTAEALKTDTVDPHVPLAEIGIDSLNIVEVIIACEEIYSDFQIDPSELEFDDMTSLADMHNQMISFEMAA</sequence>
<evidence type="ECO:0000259" key="1">
    <source>
        <dbReference type="PROSITE" id="PS50075"/>
    </source>
</evidence>
<dbReference type="Proteomes" id="UP000663814">
    <property type="component" value="Unassembled WGS sequence"/>
</dbReference>
<dbReference type="SUPFAM" id="SSF47336">
    <property type="entry name" value="ACP-like"/>
    <property type="match status" value="1"/>
</dbReference>
<name>A0ABS7XC54_9GAMM</name>
<accession>A0ABS7XC54</accession>
<gene>
    <name evidence="2" type="ORF">I4W93_016255</name>
</gene>
<dbReference type="InterPro" id="IPR036736">
    <property type="entry name" value="ACP-like_sf"/>
</dbReference>
<dbReference type="InterPro" id="IPR009081">
    <property type="entry name" value="PP-bd_ACP"/>
</dbReference>
<evidence type="ECO:0000313" key="3">
    <source>
        <dbReference type="Proteomes" id="UP000663814"/>
    </source>
</evidence>
<evidence type="ECO:0000313" key="2">
    <source>
        <dbReference type="EMBL" id="MBZ9613143.1"/>
    </source>
</evidence>
<dbReference type="EMBL" id="JAERPS020000006">
    <property type="protein sequence ID" value="MBZ9613143.1"/>
    <property type="molecule type" value="Genomic_DNA"/>
</dbReference>
<keyword evidence="3" id="KW-1185">Reference proteome</keyword>
<protein>
    <submittedName>
        <fullName evidence="2">Acyl carrier protein</fullName>
    </submittedName>
</protein>
<feature type="domain" description="Carrier" evidence="1">
    <location>
        <begin position="9"/>
        <end position="87"/>
    </location>
</feature>
<proteinExistence type="predicted"/>
<reference evidence="2 3" key="1">
    <citation type="submission" date="2021-08" db="EMBL/GenBank/DDBJ databases">
        <title>Rheinheimera aquimaris sp. nov., isolated from seawater of the East Sea in Korea.</title>
        <authorList>
            <person name="Kim K.H."/>
            <person name="Wenting R."/>
            <person name="Kim K.R."/>
            <person name="Jeon C.O."/>
        </authorList>
    </citation>
    <scope>NUCLEOTIDE SEQUENCE [LARGE SCALE GENOMIC DNA]</scope>
    <source>
        <strain evidence="2 3">MA-13</strain>
    </source>
</reference>
<dbReference type="Pfam" id="PF00550">
    <property type="entry name" value="PP-binding"/>
    <property type="match status" value="1"/>
</dbReference>
<comment type="caution">
    <text evidence="2">The sequence shown here is derived from an EMBL/GenBank/DDBJ whole genome shotgun (WGS) entry which is preliminary data.</text>
</comment>